<evidence type="ECO:0000313" key="2">
    <source>
        <dbReference type="EMBL" id="MBU7600152.1"/>
    </source>
</evidence>
<evidence type="ECO:0000313" key="3">
    <source>
        <dbReference type="Proteomes" id="UP000694501"/>
    </source>
</evidence>
<feature type="transmembrane region" description="Helical" evidence="1">
    <location>
        <begin position="14"/>
        <end position="34"/>
    </location>
</feature>
<comment type="caution">
    <text evidence="2">The sequence shown here is derived from an EMBL/GenBank/DDBJ whole genome shotgun (WGS) entry which is preliminary data.</text>
</comment>
<dbReference type="Proteomes" id="UP000694501">
    <property type="component" value="Unassembled WGS sequence"/>
</dbReference>
<name>A0A949JHK9_9ACTN</name>
<evidence type="ECO:0000256" key="1">
    <source>
        <dbReference type="SAM" id="Phobius"/>
    </source>
</evidence>
<organism evidence="2 3">
    <name type="scientific">Streptomyces tardus</name>
    <dbReference type="NCBI Taxonomy" id="2780544"/>
    <lineage>
        <taxon>Bacteria</taxon>
        <taxon>Bacillati</taxon>
        <taxon>Actinomycetota</taxon>
        <taxon>Actinomycetes</taxon>
        <taxon>Kitasatosporales</taxon>
        <taxon>Streptomycetaceae</taxon>
        <taxon>Streptomyces</taxon>
    </lineage>
</organism>
<sequence>MYAKPRLPDPVRRAAVRAVIIVALTLMQLTVAVLCSLAEVWFAFPALLSTVASTVLATWAVLDVWVTRQVWIQRHGVVSTPSSAARRRARAGRH</sequence>
<dbReference type="EMBL" id="JAELVF020000002">
    <property type="protein sequence ID" value="MBU7600152.1"/>
    <property type="molecule type" value="Genomic_DNA"/>
</dbReference>
<feature type="transmembrane region" description="Helical" evidence="1">
    <location>
        <begin position="40"/>
        <end position="66"/>
    </location>
</feature>
<keyword evidence="3" id="KW-1185">Reference proteome</keyword>
<keyword evidence="1" id="KW-1133">Transmembrane helix</keyword>
<keyword evidence="1" id="KW-0812">Transmembrane</keyword>
<keyword evidence="1" id="KW-0472">Membrane</keyword>
<gene>
    <name evidence="2" type="ORF">JGS22_021585</name>
</gene>
<dbReference type="RefSeq" id="WP_211039641.1">
    <property type="nucleotide sequence ID" value="NZ_JAELVF020000002.1"/>
</dbReference>
<accession>A0A949JHK9</accession>
<reference evidence="2" key="1">
    <citation type="submission" date="2021-06" db="EMBL/GenBank/DDBJ databases">
        <title>Sequencing of actinobacteria type strains.</title>
        <authorList>
            <person name="Nguyen G.-S."/>
            <person name="Wentzel A."/>
        </authorList>
    </citation>
    <scope>NUCLEOTIDE SEQUENCE</scope>
    <source>
        <strain evidence="2">P38-E01</strain>
    </source>
</reference>
<proteinExistence type="predicted"/>
<protein>
    <submittedName>
        <fullName evidence="2">Uncharacterized protein</fullName>
    </submittedName>
</protein>
<dbReference type="AlphaFoldDB" id="A0A949JHK9"/>